<dbReference type="Gene3D" id="1.10.443.10">
    <property type="entry name" value="Intergrase catalytic core"/>
    <property type="match status" value="1"/>
</dbReference>
<organism evidence="3 4">
    <name type="scientific">Noviherbaspirillum cavernae</name>
    <dbReference type="NCBI Taxonomy" id="2320862"/>
    <lineage>
        <taxon>Bacteria</taxon>
        <taxon>Pseudomonadati</taxon>
        <taxon>Pseudomonadota</taxon>
        <taxon>Betaproteobacteria</taxon>
        <taxon>Burkholderiales</taxon>
        <taxon>Oxalobacteraceae</taxon>
        <taxon>Noviherbaspirillum</taxon>
    </lineage>
</organism>
<keyword evidence="1" id="KW-0238">DNA-binding</keyword>
<dbReference type="GO" id="GO:0006310">
    <property type="term" value="P:DNA recombination"/>
    <property type="evidence" value="ECO:0007669"/>
    <property type="project" value="UniProtKB-KW"/>
</dbReference>
<dbReference type="Pfam" id="PF12482">
    <property type="entry name" value="DUF3701"/>
    <property type="match status" value="1"/>
</dbReference>
<dbReference type="InterPro" id="IPR011010">
    <property type="entry name" value="DNA_brk_join_enz"/>
</dbReference>
<evidence type="ECO:0000313" key="3">
    <source>
        <dbReference type="EMBL" id="RJF96870.1"/>
    </source>
</evidence>
<name>A0A418WW02_9BURK</name>
<sequence length="622" mass="70006">MRNFEGWRGTVVTRVAANHLAFLRGYLEGLDLAALSARYLETAVAPDPELRVAKATLRWIRAELMVTARRRGHFPDARLILIEPEALRQSARRAIPSLEEFREQRDPHELYTEAELIEIFHEEFGDGAANDRRSLRNERLRRRQLNALLELEKLLGAPPAMGDQVAGWLAPTLARRLHSAGLTTLADLVTAINGRGFRWWIHVPRVGKTAAAQVVAWLKTESVAQALGVPLGIQASVKANEVPTELLRANRAAQTAIVPLEHLHLTRDLDGSEGMNRGTQCRIQADNDIAAIYAWLALKPAHGSTWRSYRKEAERFLLWAVIERRRPLSSISAADCLAYRDFLGRIDKRKVDDWPFRVPAVRWCAPRGTKRWSELWRPFEGALSPRSRDQAFTILSSLCDWLTRQDYLAANPWSDVPRQDSLSHRSAPERGLPEFHWNLLQDFLESRPRDAKSERLRFVLALCRETGLRASELVHATVGALHCSAQAGDAEGAWLLNTITGRQVPVSRALLASLDRYLAHRGLIDRSNCSGLVCLIARLPACRNPRPARRTDGPELSTNALYQLLKQFFHEAAAVQEAQYALSRDGDARGSEGETRAGYALAMQTRRASTEWLRRTCSKTKA</sequence>
<dbReference type="InterPro" id="IPR013762">
    <property type="entry name" value="Integrase-like_cat_sf"/>
</dbReference>
<dbReference type="EMBL" id="QYUN01000003">
    <property type="protein sequence ID" value="RJF96870.1"/>
    <property type="molecule type" value="Genomic_DNA"/>
</dbReference>
<protein>
    <recommendedName>
        <fullName evidence="5">Integrase</fullName>
    </recommendedName>
</protein>
<dbReference type="GO" id="GO:0003677">
    <property type="term" value="F:DNA binding"/>
    <property type="evidence" value="ECO:0007669"/>
    <property type="project" value="UniProtKB-KW"/>
</dbReference>
<keyword evidence="2" id="KW-0233">DNA recombination</keyword>
<reference evidence="3 4" key="1">
    <citation type="submission" date="2018-09" db="EMBL/GenBank/DDBJ databases">
        <authorList>
            <person name="Zhu H."/>
        </authorList>
    </citation>
    <scope>NUCLEOTIDE SEQUENCE [LARGE SCALE GENOMIC DNA]</scope>
    <source>
        <strain evidence="3 4">K2R10-39</strain>
    </source>
</reference>
<dbReference type="GO" id="GO:0015074">
    <property type="term" value="P:DNA integration"/>
    <property type="evidence" value="ECO:0007669"/>
    <property type="project" value="InterPro"/>
</dbReference>
<keyword evidence="4" id="KW-1185">Reference proteome</keyword>
<dbReference type="InterPro" id="IPR022169">
    <property type="entry name" value="DUF3701"/>
</dbReference>
<evidence type="ECO:0000256" key="2">
    <source>
        <dbReference type="ARBA" id="ARBA00023172"/>
    </source>
</evidence>
<dbReference type="Proteomes" id="UP000285190">
    <property type="component" value="Unassembled WGS sequence"/>
</dbReference>
<dbReference type="InterPro" id="IPR010998">
    <property type="entry name" value="Integrase_recombinase_N"/>
</dbReference>
<dbReference type="SUPFAM" id="SSF56349">
    <property type="entry name" value="DNA breaking-rejoining enzymes"/>
    <property type="match status" value="1"/>
</dbReference>
<comment type="caution">
    <text evidence="3">The sequence shown here is derived from an EMBL/GenBank/DDBJ whole genome shotgun (WGS) entry which is preliminary data.</text>
</comment>
<gene>
    <name evidence="3" type="ORF">D3870_21045</name>
</gene>
<dbReference type="RefSeq" id="WP_119743007.1">
    <property type="nucleotide sequence ID" value="NZ_QYUN01000003.1"/>
</dbReference>
<accession>A0A418WW02</accession>
<dbReference type="OrthoDB" id="8610787at2"/>
<dbReference type="Gene3D" id="1.10.150.130">
    <property type="match status" value="1"/>
</dbReference>
<evidence type="ECO:0000313" key="4">
    <source>
        <dbReference type="Proteomes" id="UP000285190"/>
    </source>
</evidence>
<evidence type="ECO:0000256" key="1">
    <source>
        <dbReference type="ARBA" id="ARBA00023125"/>
    </source>
</evidence>
<dbReference type="AlphaFoldDB" id="A0A418WW02"/>
<proteinExistence type="predicted"/>
<evidence type="ECO:0008006" key="5">
    <source>
        <dbReference type="Google" id="ProtNLM"/>
    </source>
</evidence>